<dbReference type="Proteomes" id="UP000485058">
    <property type="component" value="Unassembled WGS sequence"/>
</dbReference>
<protein>
    <submittedName>
        <fullName evidence="1">Uncharacterized protein</fullName>
    </submittedName>
</protein>
<gene>
    <name evidence="1" type="ORF">HaLaN_03184</name>
</gene>
<sequence length="170" mass="18474">MIIFDHAATFFPFSCLVFQPHHSSGKNPPLPQALSSLSHCHSQQADHHCVFIPAIRRPKHGVGNMHAITLSIPLCIVYDSVKHIGSCNLVRVICPSAQAIGVFARVLPHVPANKSQRRDGSPGDGHLDGVAETHFILASTGYTIWVGAHQGITRYIPPPPTGKRPWNVCS</sequence>
<comment type="caution">
    <text evidence="1">The sequence shown here is derived from an EMBL/GenBank/DDBJ whole genome shotgun (WGS) entry which is preliminary data.</text>
</comment>
<reference evidence="1 2" key="1">
    <citation type="submission" date="2020-02" db="EMBL/GenBank/DDBJ databases">
        <title>Draft genome sequence of Haematococcus lacustris strain NIES-144.</title>
        <authorList>
            <person name="Morimoto D."/>
            <person name="Nakagawa S."/>
            <person name="Yoshida T."/>
            <person name="Sawayama S."/>
        </authorList>
    </citation>
    <scope>NUCLEOTIDE SEQUENCE [LARGE SCALE GENOMIC DNA]</scope>
    <source>
        <strain evidence="1 2">NIES-144</strain>
    </source>
</reference>
<organism evidence="1 2">
    <name type="scientific">Haematococcus lacustris</name>
    <name type="common">Green alga</name>
    <name type="synonym">Haematococcus pluvialis</name>
    <dbReference type="NCBI Taxonomy" id="44745"/>
    <lineage>
        <taxon>Eukaryota</taxon>
        <taxon>Viridiplantae</taxon>
        <taxon>Chlorophyta</taxon>
        <taxon>core chlorophytes</taxon>
        <taxon>Chlorophyceae</taxon>
        <taxon>CS clade</taxon>
        <taxon>Chlamydomonadales</taxon>
        <taxon>Haematococcaceae</taxon>
        <taxon>Haematococcus</taxon>
    </lineage>
</organism>
<keyword evidence="2" id="KW-1185">Reference proteome</keyword>
<name>A0A699YFK7_HAELA</name>
<dbReference type="AlphaFoldDB" id="A0A699YFK7"/>
<accession>A0A699YFK7</accession>
<evidence type="ECO:0000313" key="1">
    <source>
        <dbReference type="EMBL" id="GFH08251.1"/>
    </source>
</evidence>
<proteinExistence type="predicted"/>
<evidence type="ECO:0000313" key="2">
    <source>
        <dbReference type="Proteomes" id="UP000485058"/>
    </source>
</evidence>
<dbReference type="EMBL" id="BLLF01000149">
    <property type="protein sequence ID" value="GFH08251.1"/>
    <property type="molecule type" value="Genomic_DNA"/>
</dbReference>